<reference evidence="1" key="1">
    <citation type="submission" date="2015-07" db="EMBL/GenBank/DDBJ databases">
        <title>MeaNS - Measles Nucleotide Surveillance Program.</title>
        <authorList>
            <person name="Tran T."/>
            <person name="Druce J."/>
        </authorList>
    </citation>
    <scope>NUCLEOTIDE SEQUENCE</scope>
    <source>
        <strain evidence="1">UCB-OBI-ISO-001</strain>
        <tissue evidence="1">Gonad</tissue>
    </source>
</reference>
<dbReference type="EMBL" id="KQ418177">
    <property type="protein sequence ID" value="KOF88484.1"/>
    <property type="molecule type" value="Genomic_DNA"/>
</dbReference>
<proteinExistence type="predicted"/>
<dbReference type="OrthoDB" id="415230at2759"/>
<gene>
    <name evidence="1" type="ORF">OCBIM_22014786mg</name>
</gene>
<organism evidence="1">
    <name type="scientific">Octopus bimaculoides</name>
    <name type="common">California two-spotted octopus</name>
    <dbReference type="NCBI Taxonomy" id="37653"/>
    <lineage>
        <taxon>Eukaryota</taxon>
        <taxon>Metazoa</taxon>
        <taxon>Spiralia</taxon>
        <taxon>Lophotrochozoa</taxon>
        <taxon>Mollusca</taxon>
        <taxon>Cephalopoda</taxon>
        <taxon>Coleoidea</taxon>
        <taxon>Octopodiformes</taxon>
        <taxon>Octopoda</taxon>
        <taxon>Incirrata</taxon>
        <taxon>Octopodidae</taxon>
        <taxon>Octopus</taxon>
    </lineage>
</organism>
<dbReference type="STRING" id="37653.A0A0L8HH82"/>
<accession>A0A0L8HH82</accession>
<protein>
    <submittedName>
        <fullName evidence="1">Uncharacterized protein</fullName>
    </submittedName>
</protein>
<name>A0A0L8HH82_OCTBM</name>
<sequence>MLLKPSEIRYTQHKIRGRFQNRYCCHHPYIGDLVDSIVAGDTKISSIQKITVVLHNGNYYSLDNRRLWVFKQVEERGYCSEIEVGVSQEYLEGNSKFSTTTEGKTISVRGQVRKTL</sequence>
<dbReference type="AlphaFoldDB" id="A0A0L8HH82"/>
<evidence type="ECO:0000313" key="1">
    <source>
        <dbReference type="EMBL" id="KOF88484.1"/>
    </source>
</evidence>